<evidence type="ECO:0000313" key="2">
    <source>
        <dbReference type="EMBL" id="MUN40870.1"/>
    </source>
</evidence>
<keyword evidence="1" id="KW-1133">Transmembrane helix</keyword>
<sequence length="57" mass="5789">MYNHPPVGGVAAGFGGTAAASPWLGLQALWVGLAIFTLISAALALKRTLPARRANDG</sequence>
<dbReference type="EMBL" id="WOFH01000012">
    <property type="protein sequence ID" value="MUN40870.1"/>
    <property type="molecule type" value="Genomic_DNA"/>
</dbReference>
<proteinExistence type="predicted"/>
<protein>
    <submittedName>
        <fullName evidence="2">Uncharacterized protein</fullName>
    </submittedName>
</protein>
<keyword evidence="1" id="KW-0472">Membrane</keyword>
<comment type="caution">
    <text evidence="2">The sequence shown here is derived from an EMBL/GenBank/DDBJ whole genome shotgun (WGS) entry which is preliminary data.</text>
</comment>
<keyword evidence="3" id="KW-1185">Reference proteome</keyword>
<reference evidence="2 3" key="1">
    <citation type="submission" date="2019-11" db="EMBL/GenBank/DDBJ databases">
        <authorList>
            <person name="Cao P."/>
        </authorList>
    </citation>
    <scope>NUCLEOTIDE SEQUENCE [LARGE SCALE GENOMIC DNA]</scope>
    <source>
        <strain evidence="2 3">NEAU-AAG5</strain>
    </source>
</reference>
<feature type="transmembrane region" description="Helical" evidence="1">
    <location>
        <begin position="24"/>
        <end position="45"/>
    </location>
</feature>
<organism evidence="2 3">
    <name type="scientific">Actinomadura litoris</name>
    <dbReference type="NCBI Taxonomy" id="2678616"/>
    <lineage>
        <taxon>Bacteria</taxon>
        <taxon>Bacillati</taxon>
        <taxon>Actinomycetota</taxon>
        <taxon>Actinomycetes</taxon>
        <taxon>Streptosporangiales</taxon>
        <taxon>Thermomonosporaceae</taxon>
        <taxon>Actinomadura</taxon>
    </lineage>
</organism>
<name>A0A7K1L8V2_9ACTN</name>
<dbReference type="Proteomes" id="UP000432015">
    <property type="component" value="Unassembled WGS sequence"/>
</dbReference>
<accession>A0A7K1L8V2</accession>
<gene>
    <name evidence="2" type="ORF">GNZ18_30325</name>
</gene>
<dbReference type="AlphaFoldDB" id="A0A7K1L8V2"/>
<keyword evidence="1" id="KW-0812">Transmembrane</keyword>
<evidence type="ECO:0000256" key="1">
    <source>
        <dbReference type="SAM" id="Phobius"/>
    </source>
</evidence>
<evidence type="ECO:0000313" key="3">
    <source>
        <dbReference type="Proteomes" id="UP000432015"/>
    </source>
</evidence>
<dbReference type="RefSeq" id="WP_156220034.1">
    <property type="nucleotide sequence ID" value="NZ_JAICDF010000012.1"/>
</dbReference>